<evidence type="ECO:0000256" key="3">
    <source>
        <dbReference type="ARBA" id="ARBA00029447"/>
    </source>
</evidence>
<keyword evidence="6" id="KW-1133">Transmembrane helix</keyword>
<organism evidence="9 10">
    <name type="scientific">Rhizobium terricola</name>
    <dbReference type="NCBI Taxonomy" id="2728849"/>
    <lineage>
        <taxon>Bacteria</taxon>
        <taxon>Pseudomonadati</taxon>
        <taxon>Pseudomonadota</taxon>
        <taxon>Alphaproteobacteria</taxon>
        <taxon>Hyphomicrobiales</taxon>
        <taxon>Rhizobiaceae</taxon>
        <taxon>Rhizobium/Agrobacterium group</taxon>
        <taxon>Rhizobium</taxon>
    </lineage>
</organism>
<proteinExistence type="inferred from homology"/>
<dbReference type="SUPFAM" id="SSF158472">
    <property type="entry name" value="HAMP domain-like"/>
    <property type="match status" value="1"/>
</dbReference>
<keyword evidence="4" id="KW-0807">Transducer</keyword>
<dbReference type="PRINTS" id="PR00260">
    <property type="entry name" value="CHEMTRNSDUCR"/>
</dbReference>
<dbReference type="PROSITE" id="PS50111">
    <property type="entry name" value="CHEMOTAXIS_TRANSDUC_2"/>
    <property type="match status" value="1"/>
</dbReference>
<dbReference type="InterPro" id="IPR003660">
    <property type="entry name" value="HAMP_dom"/>
</dbReference>
<dbReference type="GO" id="GO:0004888">
    <property type="term" value="F:transmembrane signaling receptor activity"/>
    <property type="evidence" value="ECO:0007669"/>
    <property type="project" value="InterPro"/>
</dbReference>
<dbReference type="RefSeq" id="WP_169586124.1">
    <property type="nucleotide sequence ID" value="NZ_JABBGK010000001.1"/>
</dbReference>
<keyword evidence="6" id="KW-0812">Transmembrane</keyword>
<dbReference type="PANTHER" id="PTHR43531:SF11">
    <property type="entry name" value="METHYL-ACCEPTING CHEMOTAXIS PROTEIN 3"/>
    <property type="match status" value="1"/>
</dbReference>
<dbReference type="Gene3D" id="1.10.287.950">
    <property type="entry name" value="Methyl-accepting chemotaxis protein"/>
    <property type="match status" value="1"/>
</dbReference>
<evidence type="ECO:0000256" key="5">
    <source>
        <dbReference type="SAM" id="Coils"/>
    </source>
</evidence>
<sequence>MRFNISFMVTSAGLALAAGLVATVGIGMQTLQTLKINGPIYHEIVDGKDLIADILPPPLYLTEAYSLTSETALHPDTAQANLARLEVLKGLYAERREYWKNSTLPAELSSKLYSDVLTKGDIFWNEVNNAYIPAASKGNATAVAASLPALKESFHTHEKAVNELVDMSNAYLKTREDYAAGQTAMMEMLALAGGSALILMALGAVFFIRQRALNPLGGISSFMTDMAGGEYDRAVPYSNRKDEIGDIANAVEVFRLAGLEKQRLEAQATHARALTESERAAREERRVKEAESLQMVVEALGAGLNRLAECNIRLTIDEPFEPHFEPLRRDFNNSIATFQATLEQVLDETRSLYDNGQEMRAAADNLSQRTEQQAAALEETSAALEQVTATVRSSAERTLDTRNLVRDAKECAASSGEVVRDAISAMQRIEKASSEISQIISVIDEIAFQTNLLALNAGVEAARAGEAGKGFAVVAQEVRELAQRSATAAREIKGLIVNSTVEVASGVKLVGETGQALDQIQGFVARVDSNIDAIATAAREQSVGLQEISSAINNIDQMTQQNAAMVEETTAISHTLAEGAAHLTTLVGRFKLNRRTSIRSGEPDQQIASGRAA</sequence>
<evidence type="ECO:0000256" key="6">
    <source>
        <dbReference type="SAM" id="Phobius"/>
    </source>
</evidence>
<dbReference type="GO" id="GO:0006935">
    <property type="term" value="P:chemotaxis"/>
    <property type="evidence" value="ECO:0007669"/>
    <property type="project" value="UniProtKB-KW"/>
</dbReference>
<dbReference type="Pfam" id="PF00015">
    <property type="entry name" value="MCPsignal"/>
    <property type="match status" value="1"/>
</dbReference>
<keyword evidence="2" id="KW-0145">Chemotaxis</keyword>
<dbReference type="PROSITE" id="PS50885">
    <property type="entry name" value="HAMP"/>
    <property type="match status" value="1"/>
</dbReference>
<dbReference type="FunFam" id="1.10.287.950:FF:000001">
    <property type="entry name" value="Methyl-accepting chemotaxis sensory transducer"/>
    <property type="match status" value="1"/>
</dbReference>
<evidence type="ECO:0000313" key="10">
    <source>
        <dbReference type="Proteomes" id="UP000541470"/>
    </source>
</evidence>
<dbReference type="InterPro" id="IPR051310">
    <property type="entry name" value="MCP_chemotaxis"/>
</dbReference>
<keyword evidence="5" id="KW-0175">Coiled coil</keyword>
<feature type="domain" description="HAMP" evidence="8">
    <location>
        <begin position="210"/>
        <end position="263"/>
    </location>
</feature>
<protein>
    <submittedName>
        <fullName evidence="9">Methyl-accepting chemotaxis protein</fullName>
    </submittedName>
</protein>
<evidence type="ECO:0000259" key="7">
    <source>
        <dbReference type="PROSITE" id="PS50111"/>
    </source>
</evidence>
<feature type="transmembrane region" description="Helical" evidence="6">
    <location>
        <begin position="188"/>
        <end position="208"/>
    </location>
</feature>
<dbReference type="PANTHER" id="PTHR43531">
    <property type="entry name" value="PROTEIN ICFG"/>
    <property type="match status" value="1"/>
</dbReference>
<reference evidence="9 10" key="1">
    <citation type="submission" date="2020-04" db="EMBL/GenBank/DDBJ databases">
        <title>Rhizobium sp. S-51 isolated from soil.</title>
        <authorList>
            <person name="Dahal R.H."/>
        </authorList>
    </citation>
    <scope>NUCLEOTIDE SEQUENCE [LARGE SCALE GENOMIC DNA]</scope>
    <source>
        <strain evidence="9 10">S-51</strain>
    </source>
</reference>
<dbReference type="SUPFAM" id="SSF58104">
    <property type="entry name" value="Methyl-accepting chemotaxis protein (MCP) signaling domain"/>
    <property type="match status" value="1"/>
</dbReference>
<keyword evidence="10" id="KW-1185">Reference proteome</keyword>
<dbReference type="EMBL" id="JABBGK010000001">
    <property type="protein sequence ID" value="NML72548.1"/>
    <property type="molecule type" value="Genomic_DNA"/>
</dbReference>
<dbReference type="GO" id="GO:0016020">
    <property type="term" value="C:membrane"/>
    <property type="evidence" value="ECO:0007669"/>
    <property type="project" value="UniProtKB-SubCell"/>
</dbReference>
<dbReference type="AlphaFoldDB" id="A0A7Y0ASC3"/>
<feature type="coiled-coil region" evidence="5">
    <location>
        <begin position="360"/>
        <end position="387"/>
    </location>
</feature>
<evidence type="ECO:0000256" key="2">
    <source>
        <dbReference type="ARBA" id="ARBA00022500"/>
    </source>
</evidence>
<evidence type="ECO:0000256" key="1">
    <source>
        <dbReference type="ARBA" id="ARBA00004370"/>
    </source>
</evidence>
<evidence type="ECO:0000259" key="8">
    <source>
        <dbReference type="PROSITE" id="PS50885"/>
    </source>
</evidence>
<dbReference type="InterPro" id="IPR004090">
    <property type="entry name" value="Chemotax_Me-accpt_rcpt"/>
</dbReference>
<comment type="subcellular location">
    <subcellularLocation>
        <location evidence="1">Membrane</location>
    </subcellularLocation>
</comment>
<dbReference type="InterPro" id="IPR004089">
    <property type="entry name" value="MCPsignal_dom"/>
</dbReference>
<name>A0A7Y0ASC3_9HYPH</name>
<dbReference type="SMART" id="SM00283">
    <property type="entry name" value="MA"/>
    <property type="match status" value="1"/>
</dbReference>
<dbReference type="Proteomes" id="UP000541470">
    <property type="component" value="Unassembled WGS sequence"/>
</dbReference>
<feature type="domain" description="Methyl-accepting transducer" evidence="7">
    <location>
        <begin position="348"/>
        <end position="577"/>
    </location>
</feature>
<dbReference type="GO" id="GO:0007165">
    <property type="term" value="P:signal transduction"/>
    <property type="evidence" value="ECO:0007669"/>
    <property type="project" value="UniProtKB-KW"/>
</dbReference>
<dbReference type="CDD" id="cd11386">
    <property type="entry name" value="MCP_signal"/>
    <property type="match status" value="1"/>
</dbReference>
<evidence type="ECO:0000256" key="4">
    <source>
        <dbReference type="PROSITE-ProRule" id="PRU00284"/>
    </source>
</evidence>
<keyword evidence="6" id="KW-0472">Membrane</keyword>
<dbReference type="Gene3D" id="6.10.340.10">
    <property type="match status" value="1"/>
</dbReference>
<comment type="caution">
    <text evidence="9">The sequence shown here is derived from an EMBL/GenBank/DDBJ whole genome shotgun (WGS) entry which is preliminary data.</text>
</comment>
<evidence type="ECO:0000313" key="9">
    <source>
        <dbReference type="EMBL" id="NML72548.1"/>
    </source>
</evidence>
<comment type="similarity">
    <text evidence="3">Belongs to the methyl-accepting chemotaxis (MCP) protein family.</text>
</comment>
<accession>A0A7Y0ASC3</accession>
<gene>
    <name evidence="9" type="ORF">HHL25_00270</name>
</gene>